<evidence type="ECO:0000259" key="3">
    <source>
        <dbReference type="Pfam" id="PF02581"/>
    </source>
</evidence>
<sequence>MTTFSNALTVCIGCVMMFLNRLPPKEVLPIRKHELHVLTTAQQELDEVAAIASRCPTELIDMFHLREKQRSAYELTVWYTTLKPLFAQSAIYINDRLDAALAVQAPGVQLGYNSLTIQQSRQIMPAAVRIGCSVHSAEEAIHAAKHGADYVFYGHVYESNSKAGLAPRGVATLAAVVAASPIPVIAIGGIEVSRVEEVLSTGCSGIALLSSILLHPEPAQQIIRYREALNVSQYSPRRG</sequence>
<dbReference type="Gene3D" id="3.20.20.70">
    <property type="entry name" value="Aldolase class I"/>
    <property type="match status" value="1"/>
</dbReference>
<dbReference type="InterPro" id="IPR013785">
    <property type="entry name" value="Aldolase_TIM"/>
</dbReference>
<evidence type="ECO:0000313" key="4">
    <source>
        <dbReference type="EMBL" id="MCU6794649.1"/>
    </source>
</evidence>
<dbReference type="PANTHER" id="PTHR20857">
    <property type="entry name" value="THIAMINE-PHOSPHATE PYROPHOSPHORYLASE"/>
    <property type="match status" value="1"/>
</dbReference>
<dbReference type="InterPro" id="IPR036206">
    <property type="entry name" value="ThiamineP_synth_sf"/>
</dbReference>
<comment type="caution">
    <text evidence="4">The sequence shown here is derived from an EMBL/GenBank/DDBJ whole genome shotgun (WGS) entry which is preliminary data.</text>
</comment>
<organism evidence="4 5">
    <name type="scientific">Paenibacillus baimaensis</name>
    <dbReference type="NCBI Taxonomy" id="2982185"/>
    <lineage>
        <taxon>Bacteria</taxon>
        <taxon>Bacillati</taxon>
        <taxon>Bacillota</taxon>
        <taxon>Bacilli</taxon>
        <taxon>Bacillales</taxon>
        <taxon>Paenibacillaceae</taxon>
        <taxon>Paenibacillus</taxon>
    </lineage>
</organism>
<dbReference type="Pfam" id="PF02581">
    <property type="entry name" value="TMP-TENI"/>
    <property type="match status" value="1"/>
</dbReference>
<reference evidence="4 5" key="1">
    <citation type="submission" date="2022-09" db="EMBL/GenBank/DDBJ databases">
        <authorList>
            <person name="Han X.L."/>
            <person name="Wang Q."/>
            <person name="Lu T."/>
        </authorList>
    </citation>
    <scope>NUCLEOTIDE SEQUENCE [LARGE SCALE GENOMIC DNA]</scope>
    <source>
        <strain evidence="4 5">WQ 127069</strain>
    </source>
</reference>
<proteinExistence type="predicted"/>
<dbReference type="CDD" id="cd00564">
    <property type="entry name" value="TMP_TenI"/>
    <property type="match status" value="1"/>
</dbReference>
<evidence type="ECO:0000256" key="2">
    <source>
        <dbReference type="ARBA" id="ARBA00022977"/>
    </source>
</evidence>
<dbReference type="InterPro" id="IPR022998">
    <property type="entry name" value="ThiamineP_synth_TenI"/>
</dbReference>
<gene>
    <name evidence="4" type="ORF">OB236_21295</name>
</gene>
<evidence type="ECO:0000313" key="5">
    <source>
        <dbReference type="Proteomes" id="UP001652445"/>
    </source>
</evidence>
<accession>A0ABT2ULW6</accession>
<dbReference type="Proteomes" id="UP001652445">
    <property type="component" value="Unassembled WGS sequence"/>
</dbReference>
<keyword evidence="2" id="KW-0784">Thiamine biosynthesis</keyword>
<dbReference type="SUPFAM" id="SSF51391">
    <property type="entry name" value="Thiamin phosphate synthase"/>
    <property type="match status" value="1"/>
</dbReference>
<feature type="domain" description="Thiamine phosphate synthase/TenI" evidence="3">
    <location>
        <begin position="38"/>
        <end position="212"/>
    </location>
</feature>
<dbReference type="PANTHER" id="PTHR20857:SF22">
    <property type="entry name" value="THIAZOLE TAUTOMERASE"/>
    <property type="match status" value="1"/>
</dbReference>
<dbReference type="EMBL" id="JAOQIO010000084">
    <property type="protein sequence ID" value="MCU6794649.1"/>
    <property type="molecule type" value="Genomic_DNA"/>
</dbReference>
<protein>
    <submittedName>
        <fullName evidence="4">Thiamine phosphate synthase</fullName>
    </submittedName>
</protein>
<evidence type="ECO:0000256" key="1">
    <source>
        <dbReference type="ARBA" id="ARBA00004948"/>
    </source>
</evidence>
<keyword evidence="5" id="KW-1185">Reference proteome</keyword>
<comment type="pathway">
    <text evidence="1">Cofactor biosynthesis; thiamine diphosphate biosynthesis.</text>
</comment>
<name>A0ABT2ULW6_9BACL</name>